<proteinExistence type="predicted"/>
<evidence type="ECO:0000259" key="1">
    <source>
        <dbReference type="Pfam" id="PF14737"/>
    </source>
</evidence>
<evidence type="ECO:0000313" key="3">
    <source>
        <dbReference type="Proteomes" id="UP000799770"/>
    </source>
</evidence>
<feature type="domain" description="DUF4470" evidence="1">
    <location>
        <begin position="39"/>
        <end position="134"/>
    </location>
</feature>
<dbReference type="InterPro" id="IPR027974">
    <property type="entry name" value="DUF4470"/>
</dbReference>
<sequence>MAKIYTPRWIKEKRTPQFWAAPTPSNPFNLAGHGSKQYLWGNVPALDILNLKDNEGITSIGDINLLFAASGDLRNVVKTVATVPEDYSGGSVVVVNDFNFAIVARNVILLLIAMVFDPDDATPLMIHLWYSATISSLMLKMIRESILPYIEDVCVKIQYKPDSVAQAKTFRINDRSLRVVLRKLEWFALKKALGVPDGLNLEEAKSIRRRTTMASTRKDFVDRALYCQPPAMRTGVVRFREDGTLLPYGVSHALFDTPNP</sequence>
<dbReference type="OrthoDB" id="5282002at2759"/>
<organism evidence="2 3">
    <name type="scientific">Lophiotrema nucula</name>
    <dbReference type="NCBI Taxonomy" id="690887"/>
    <lineage>
        <taxon>Eukaryota</taxon>
        <taxon>Fungi</taxon>
        <taxon>Dikarya</taxon>
        <taxon>Ascomycota</taxon>
        <taxon>Pezizomycotina</taxon>
        <taxon>Dothideomycetes</taxon>
        <taxon>Pleosporomycetidae</taxon>
        <taxon>Pleosporales</taxon>
        <taxon>Lophiotremataceae</taxon>
        <taxon>Lophiotrema</taxon>
    </lineage>
</organism>
<evidence type="ECO:0000313" key="2">
    <source>
        <dbReference type="EMBL" id="KAF2122080.1"/>
    </source>
</evidence>
<protein>
    <recommendedName>
        <fullName evidence="1">DUF4470 domain-containing protein</fullName>
    </recommendedName>
</protein>
<dbReference type="Proteomes" id="UP000799770">
    <property type="component" value="Unassembled WGS sequence"/>
</dbReference>
<dbReference type="Pfam" id="PF14737">
    <property type="entry name" value="DUF4470"/>
    <property type="match status" value="1"/>
</dbReference>
<keyword evidence="3" id="KW-1185">Reference proteome</keyword>
<accession>A0A6A5ZQX7</accession>
<gene>
    <name evidence="2" type="ORF">BDV96DRAFT_562887</name>
</gene>
<dbReference type="EMBL" id="ML977311">
    <property type="protein sequence ID" value="KAF2122080.1"/>
    <property type="molecule type" value="Genomic_DNA"/>
</dbReference>
<reference evidence="2" key="1">
    <citation type="journal article" date="2020" name="Stud. Mycol.">
        <title>101 Dothideomycetes genomes: a test case for predicting lifestyles and emergence of pathogens.</title>
        <authorList>
            <person name="Haridas S."/>
            <person name="Albert R."/>
            <person name="Binder M."/>
            <person name="Bloem J."/>
            <person name="Labutti K."/>
            <person name="Salamov A."/>
            <person name="Andreopoulos B."/>
            <person name="Baker S."/>
            <person name="Barry K."/>
            <person name="Bills G."/>
            <person name="Bluhm B."/>
            <person name="Cannon C."/>
            <person name="Castanera R."/>
            <person name="Culley D."/>
            <person name="Daum C."/>
            <person name="Ezra D."/>
            <person name="Gonzalez J."/>
            <person name="Henrissat B."/>
            <person name="Kuo A."/>
            <person name="Liang C."/>
            <person name="Lipzen A."/>
            <person name="Lutzoni F."/>
            <person name="Magnuson J."/>
            <person name="Mondo S."/>
            <person name="Nolan M."/>
            <person name="Ohm R."/>
            <person name="Pangilinan J."/>
            <person name="Park H.-J."/>
            <person name="Ramirez L."/>
            <person name="Alfaro M."/>
            <person name="Sun H."/>
            <person name="Tritt A."/>
            <person name="Yoshinaga Y."/>
            <person name="Zwiers L.-H."/>
            <person name="Turgeon B."/>
            <person name="Goodwin S."/>
            <person name="Spatafora J."/>
            <person name="Crous P."/>
            <person name="Grigoriev I."/>
        </authorList>
    </citation>
    <scope>NUCLEOTIDE SEQUENCE</scope>
    <source>
        <strain evidence="2">CBS 627.86</strain>
    </source>
</reference>
<dbReference type="AlphaFoldDB" id="A0A6A5ZQX7"/>
<name>A0A6A5ZQX7_9PLEO</name>